<accession>A0A1L9P6B2</accession>
<dbReference type="RefSeq" id="XP_040662795.1">
    <property type="nucleotide sequence ID" value="XM_040809933.1"/>
</dbReference>
<evidence type="ECO:0000256" key="1">
    <source>
        <dbReference type="SAM" id="Phobius"/>
    </source>
</evidence>
<feature type="transmembrane region" description="Helical" evidence="1">
    <location>
        <begin position="82"/>
        <end position="104"/>
    </location>
</feature>
<keyword evidence="1" id="KW-1133">Transmembrane helix</keyword>
<keyword evidence="1" id="KW-0812">Transmembrane</keyword>
<evidence type="ECO:0000313" key="2">
    <source>
        <dbReference type="EMBL" id="OJI97032.1"/>
    </source>
</evidence>
<gene>
    <name evidence="2" type="ORF">ASPVEDRAFT_266644</name>
</gene>
<sequence>MQDDGVPNFVPVNRVPFTDKGGPTKAESMCRGSGEAICKKRVNQQAPLVFGPSLSAVTSSCFSLCWVNTAPRLINMISLRELSLCFFLFSFFALPLTLIGRVGFGSNDWSCVAPKSDPAFLGGRTSTGSVKVKHC</sequence>
<dbReference type="GeneID" id="63725444"/>
<dbReference type="Proteomes" id="UP000184073">
    <property type="component" value="Unassembled WGS sequence"/>
</dbReference>
<dbReference type="OrthoDB" id="10638581at2759"/>
<dbReference type="VEuPathDB" id="FungiDB:ASPVEDRAFT_266644"/>
<feature type="transmembrane region" description="Helical" evidence="1">
    <location>
        <begin position="49"/>
        <end position="70"/>
    </location>
</feature>
<proteinExistence type="predicted"/>
<name>A0A1L9P6B2_ASPVE</name>
<dbReference type="AlphaFoldDB" id="A0A1L9P6B2"/>
<dbReference type="EMBL" id="KV878125">
    <property type="protein sequence ID" value="OJI97032.1"/>
    <property type="molecule type" value="Genomic_DNA"/>
</dbReference>
<reference evidence="3" key="1">
    <citation type="journal article" date="2017" name="Genome Biol.">
        <title>Comparative genomics reveals high biological diversity and specific adaptations in the industrially and medically important fungal genus Aspergillus.</title>
        <authorList>
            <person name="de Vries R.P."/>
            <person name="Riley R."/>
            <person name="Wiebenga A."/>
            <person name="Aguilar-Osorio G."/>
            <person name="Amillis S."/>
            <person name="Uchima C.A."/>
            <person name="Anderluh G."/>
            <person name="Asadollahi M."/>
            <person name="Askin M."/>
            <person name="Barry K."/>
            <person name="Battaglia E."/>
            <person name="Bayram O."/>
            <person name="Benocci T."/>
            <person name="Braus-Stromeyer S.A."/>
            <person name="Caldana C."/>
            <person name="Canovas D."/>
            <person name="Cerqueira G.C."/>
            <person name="Chen F."/>
            <person name="Chen W."/>
            <person name="Choi C."/>
            <person name="Clum A."/>
            <person name="Dos Santos R.A."/>
            <person name="Damasio A.R."/>
            <person name="Diallinas G."/>
            <person name="Emri T."/>
            <person name="Fekete E."/>
            <person name="Flipphi M."/>
            <person name="Freyberg S."/>
            <person name="Gallo A."/>
            <person name="Gournas C."/>
            <person name="Habgood R."/>
            <person name="Hainaut M."/>
            <person name="Harispe M.L."/>
            <person name="Henrissat B."/>
            <person name="Hilden K.S."/>
            <person name="Hope R."/>
            <person name="Hossain A."/>
            <person name="Karabika E."/>
            <person name="Karaffa L."/>
            <person name="Karanyi Z."/>
            <person name="Krasevec N."/>
            <person name="Kuo A."/>
            <person name="Kusch H."/>
            <person name="LaButti K."/>
            <person name="Lagendijk E.L."/>
            <person name="Lapidus A."/>
            <person name="Levasseur A."/>
            <person name="Lindquist E."/>
            <person name="Lipzen A."/>
            <person name="Logrieco A.F."/>
            <person name="MacCabe A."/>
            <person name="Maekelae M.R."/>
            <person name="Malavazi I."/>
            <person name="Melin P."/>
            <person name="Meyer V."/>
            <person name="Mielnichuk N."/>
            <person name="Miskei M."/>
            <person name="Molnar A.P."/>
            <person name="Mule G."/>
            <person name="Ngan C.Y."/>
            <person name="Orejas M."/>
            <person name="Orosz E."/>
            <person name="Ouedraogo J.P."/>
            <person name="Overkamp K.M."/>
            <person name="Park H.-S."/>
            <person name="Perrone G."/>
            <person name="Piumi F."/>
            <person name="Punt P.J."/>
            <person name="Ram A.F."/>
            <person name="Ramon A."/>
            <person name="Rauscher S."/>
            <person name="Record E."/>
            <person name="Riano-Pachon D.M."/>
            <person name="Robert V."/>
            <person name="Roehrig J."/>
            <person name="Ruller R."/>
            <person name="Salamov A."/>
            <person name="Salih N.S."/>
            <person name="Samson R.A."/>
            <person name="Sandor E."/>
            <person name="Sanguinetti M."/>
            <person name="Schuetze T."/>
            <person name="Sepcic K."/>
            <person name="Shelest E."/>
            <person name="Sherlock G."/>
            <person name="Sophianopoulou V."/>
            <person name="Squina F.M."/>
            <person name="Sun H."/>
            <person name="Susca A."/>
            <person name="Todd R.B."/>
            <person name="Tsang A."/>
            <person name="Unkles S.E."/>
            <person name="van de Wiele N."/>
            <person name="van Rossen-Uffink D."/>
            <person name="Oliveira J.V."/>
            <person name="Vesth T.C."/>
            <person name="Visser J."/>
            <person name="Yu J.-H."/>
            <person name="Zhou M."/>
            <person name="Andersen M.R."/>
            <person name="Archer D.B."/>
            <person name="Baker S.E."/>
            <person name="Benoit I."/>
            <person name="Brakhage A.A."/>
            <person name="Braus G.H."/>
            <person name="Fischer R."/>
            <person name="Frisvad J.C."/>
            <person name="Goldman G.H."/>
            <person name="Houbraken J."/>
            <person name="Oakley B."/>
            <person name="Pocsi I."/>
            <person name="Scazzocchio C."/>
            <person name="Seiboth B."/>
            <person name="vanKuyk P.A."/>
            <person name="Wortman J."/>
            <person name="Dyer P.S."/>
            <person name="Grigoriev I.V."/>
        </authorList>
    </citation>
    <scope>NUCLEOTIDE SEQUENCE [LARGE SCALE GENOMIC DNA]</scope>
    <source>
        <strain evidence="3">CBS 583.65</strain>
    </source>
</reference>
<protein>
    <submittedName>
        <fullName evidence="2">Uncharacterized protein</fullName>
    </submittedName>
</protein>
<keyword evidence="1" id="KW-0472">Membrane</keyword>
<evidence type="ECO:0000313" key="3">
    <source>
        <dbReference type="Proteomes" id="UP000184073"/>
    </source>
</evidence>
<keyword evidence="3" id="KW-1185">Reference proteome</keyword>
<organism evidence="2 3">
    <name type="scientific">Aspergillus versicolor CBS 583.65</name>
    <dbReference type="NCBI Taxonomy" id="1036611"/>
    <lineage>
        <taxon>Eukaryota</taxon>
        <taxon>Fungi</taxon>
        <taxon>Dikarya</taxon>
        <taxon>Ascomycota</taxon>
        <taxon>Pezizomycotina</taxon>
        <taxon>Eurotiomycetes</taxon>
        <taxon>Eurotiomycetidae</taxon>
        <taxon>Eurotiales</taxon>
        <taxon>Aspergillaceae</taxon>
        <taxon>Aspergillus</taxon>
        <taxon>Aspergillus subgen. Nidulantes</taxon>
    </lineage>
</organism>